<gene>
    <name evidence="1" type="ORF">DKK70_14915</name>
</gene>
<name>A0A2V4E0V0_9GAMM</name>
<dbReference type="OrthoDB" id="7077297at2"/>
<dbReference type="RefSeq" id="WP_110434698.1">
    <property type="nucleotide sequence ID" value="NZ_QGLR01000017.1"/>
</dbReference>
<keyword evidence="2" id="KW-1185">Reference proteome</keyword>
<protein>
    <submittedName>
        <fullName evidence="1">Uncharacterized protein</fullName>
    </submittedName>
</protein>
<comment type="caution">
    <text evidence="1">The sequence shown here is derived from an EMBL/GenBank/DDBJ whole genome shotgun (WGS) entry which is preliminary data.</text>
</comment>
<dbReference type="Proteomes" id="UP000247932">
    <property type="component" value="Unassembled WGS sequence"/>
</dbReference>
<reference evidence="1 2" key="1">
    <citation type="submission" date="2018-05" db="EMBL/GenBank/DDBJ databases">
        <title>Reference genomes for bee gut microbiota database.</title>
        <authorList>
            <person name="Ellegaard K.M."/>
        </authorList>
    </citation>
    <scope>NUCLEOTIDE SEQUENCE [LARGE SCALE GENOMIC DNA]</scope>
    <source>
        <strain evidence="1 2">ESL0182</strain>
    </source>
</reference>
<evidence type="ECO:0000313" key="2">
    <source>
        <dbReference type="Proteomes" id="UP000247932"/>
    </source>
</evidence>
<evidence type="ECO:0000313" key="1">
    <source>
        <dbReference type="EMBL" id="PXZ03874.1"/>
    </source>
</evidence>
<sequence length="207" mass="24671">MKLVKAEEIEFFYIFPEDDLIKEETTLINNLTLPKSPDFQNLPMGKYVPEKLIKTLQNGTDTRLAIYTKSIRKVHSIKDFFYAYETRCLFWTNKDINLKELDQKIREDSYTDEDFHSAIITRLQYVFCHRNCLNKYLALAYDPEIYELMYFPIALAKHKSYSDYFVKKIHMTKTLRCPNCNESLGIIVVRFFNKEENLLLKKCNKTL</sequence>
<organism evidence="1 2">
    <name type="scientific">Gilliamella apicola</name>
    <dbReference type="NCBI Taxonomy" id="1196095"/>
    <lineage>
        <taxon>Bacteria</taxon>
        <taxon>Pseudomonadati</taxon>
        <taxon>Pseudomonadota</taxon>
        <taxon>Gammaproteobacteria</taxon>
        <taxon>Orbales</taxon>
        <taxon>Orbaceae</taxon>
        <taxon>Gilliamella</taxon>
    </lineage>
</organism>
<accession>A0A2V4E0V0</accession>
<dbReference type="AlphaFoldDB" id="A0A2V4E0V0"/>
<dbReference type="EMBL" id="QGLR01000017">
    <property type="protein sequence ID" value="PXZ03874.1"/>
    <property type="molecule type" value="Genomic_DNA"/>
</dbReference>
<proteinExistence type="predicted"/>